<evidence type="ECO:0000256" key="1">
    <source>
        <dbReference type="ARBA" id="ARBA00007637"/>
    </source>
</evidence>
<name>A0A1H1YD09_9ACTN</name>
<keyword evidence="4" id="KW-1185">Reference proteome</keyword>
<dbReference type="STRING" id="117157.SAMN04489717_5416"/>
<dbReference type="Proteomes" id="UP000198983">
    <property type="component" value="Chromosome I"/>
</dbReference>
<protein>
    <submittedName>
        <fullName evidence="3">Nucleoside-diphosphate-sugar epimerase</fullName>
    </submittedName>
</protein>
<feature type="domain" description="NAD-dependent epimerase/dehydratase" evidence="2">
    <location>
        <begin position="7"/>
        <end position="214"/>
    </location>
</feature>
<dbReference type="EMBL" id="LT629732">
    <property type="protein sequence ID" value="SDT19169.1"/>
    <property type="molecule type" value="Genomic_DNA"/>
</dbReference>
<evidence type="ECO:0000313" key="4">
    <source>
        <dbReference type="Proteomes" id="UP000198983"/>
    </source>
</evidence>
<dbReference type="OrthoDB" id="9776016at2"/>
<dbReference type="InterPro" id="IPR036291">
    <property type="entry name" value="NAD(P)-bd_dom_sf"/>
</dbReference>
<dbReference type="Pfam" id="PF01370">
    <property type="entry name" value="Epimerase"/>
    <property type="match status" value="1"/>
</dbReference>
<dbReference type="InterPro" id="IPR001509">
    <property type="entry name" value="Epimerase_deHydtase"/>
</dbReference>
<accession>A0A1H1YD09</accession>
<dbReference type="Gene3D" id="3.40.50.720">
    <property type="entry name" value="NAD(P)-binding Rossmann-like Domain"/>
    <property type="match status" value="1"/>
</dbReference>
<dbReference type="RefSeq" id="WP_092656318.1">
    <property type="nucleotide sequence ID" value="NZ_LT629732.1"/>
</dbReference>
<evidence type="ECO:0000259" key="2">
    <source>
        <dbReference type="Pfam" id="PF01370"/>
    </source>
</evidence>
<comment type="similarity">
    <text evidence="1">Belongs to the NAD(P)-dependent epimerase/dehydratase family.</text>
</comment>
<dbReference type="CDD" id="cd05265">
    <property type="entry name" value="SDR_a1"/>
    <property type="match status" value="1"/>
</dbReference>
<dbReference type="AlphaFoldDB" id="A0A1H1YD09"/>
<organism evidence="3 4">
    <name type="scientific">Actinopolymorpha singaporensis</name>
    <dbReference type="NCBI Taxonomy" id="117157"/>
    <lineage>
        <taxon>Bacteria</taxon>
        <taxon>Bacillati</taxon>
        <taxon>Actinomycetota</taxon>
        <taxon>Actinomycetes</taxon>
        <taxon>Propionibacteriales</taxon>
        <taxon>Actinopolymorphaceae</taxon>
        <taxon>Actinopolymorpha</taxon>
    </lineage>
</organism>
<dbReference type="SUPFAM" id="SSF51735">
    <property type="entry name" value="NAD(P)-binding Rossmann-fold domains"/>
    <property type="match status" value="1"/>
</dbReference>
<proteinExistence type="inferred from homology"/>
<gene>
    <name evidence="3" type="ORF">SAMN04489717_5416</name>
</gene>
<evidence type="ECO:0000313" key="3">
    <source>
        <dbReference type="EMBL" id="SDT19169.1"/>
    </source>
</evidence>
<reference evidence="3 4" key="1">
    <citation type="submission" date="2016-10" db="EMBL/GenBank/DDBJ databases">
        <authorList>
            <person name="de Groot N.N."/>
        </authorList>
    </citation>
    <scope>NUCLEOTIDE SEQUENCE [LARGE SCALE GENOMIC DNA]</scope>
    <source>
        <strain evidence="3 4">DSM 22024</strain>
    </source>
</reference>
<dbReference type="PANTHER" id="PTHR43000">
    <property type="entry name" value="DTDP-D-GLUCOSE 4,6-DEHYDRATASE-RELATED"/>
    <property type="match status" value="1"/>
</dbReference>
<dbReference type="PROSITE" id="PS51257">
    <property type="entry name" value="PROKAR_LIPOPROTEIN"/>
    <property type="match status" value="1"/>
</dbReference>
<sequence length="329" mass="35378">MTSLKVLFIGGTGIISSACGARAVESGVDLTILNRGSTSIRPVPDGAEVIQGDIRDPESARAALGDREFDVVVDFVAFTPDHVQTDVDLFTGRTGQYVFISSASAYQTPPARLPIVESTPLRNPRWEYSRNKIACENLLVEAYRTNGFPATIVRPSHTYDRTAIPLTGGWTDLDRMRRGAPVVVHGDGTSLWALTHHVDFAKAFVGLLGQPAAVGDSFHITSDESLTWNQIYTAMATALGVEAKLVHVASDTIVAAEPSLEGALLGDKAHSVIFDNSKVKALVPDYVATIPFSAGAREIVEWHDAHPERQTVNDDLNATFDKLIAAAGQ</sequence>